<reference evidence="1" key="2">
    <citation type="submission" date="2023-06" db="EMBL/GenBank/DDBJ databases">
        <authorList>
            <person name="Ma L."/>
            <person name="Liu K.-W."/>
            <person name="Li Z."/>
            <person name="Hsiao Y.-Y."/>
            <person name="Qi Y."/>
            <person name="Fu T."/>
            <person name="Tang G."/>
            <person name="Zhang D."/>
            <person name="Sun W.-H."/>
            <person name="Liu D.-K."/>
            <person name="Li Y."/>
            <person name="Chen G.-Z."/>
            <person name="Liu X.-D."/>
            <person name="Liao X.-Y."/>
            <person name="Jiang Y.-T."/>
            <person name="Yu X."/>
            <person name="Hao Y."/>
            <person name="Huang J."/>
            <person name="Zhao X.-W."/>
            <person name="Ke S."/>
            <person name="Chen Y.-Y."/>
            <person name="Wu W.-L."/>
            <person name="Hsu J.-L."/>
            <person name="Lin Y.-F."/>
            <person name="Huang M.-D."/>
            <person name="Li C.-Y."/>
            <person name="Huang L."/>
            <person name="Wang Z.-W."/>
            <person name="Zhao X."/>
            <person name="Zhong W.-Y."/>
            <person name="Peng D.-H."/>
            <person name="Ahmad S."/>
            <person name="Lan S."/>
            <person name="Zhang J.-S."/>
            <person name="Tsai W.-C."/>
            <person name="Van De Peer Y."/>
            <person name="Liu Z.-J."/>
        </authorList>
    </citation>
    <scope>NUCLEOTIDE SEQUENCE</scope>
    <source>
        <strain evidence="1">CP</strain>
        <tissue evidence="1">Leaves</tissue>
    </source>
</reference>
<name>A0AAV9CYC8_ACOCL</name>
<proteinExistence type="predicted"/>
<keyword evidence="2" id="KW-1185">Reference proteome</keyword>
<organism evidence="1 2">
    <name type="scientific">Acorus calamus</name>
    <name type="common">Sweet flag</name>
    <dbReference type="NCBI Taxonomy" id="4465"/>
    <lineage>
        <taxon>Eukaryota</taxon>
        <taxon>Viridiplantae</taxon>
        <taxon>Streptophyta</taxon>
        <taxon>Embryophyta</taxon>
        <taxon>Tracheophyta</taxon>
        <taxon>Spermatophyta</taxon>
        <taxon>Magnoliopsida</taxon>
        <taxon>Liliopsida</taxon>
        <taxon>Acoraceae</taxon>
        <taxon>Acorus</taxon>
    </lineage>
</organism>
<dbReference type="AlphaFoldDB" id="A0AAV9CYC8"/>
<dbReference type="PANTHER" id="PTHR36617">
    <property type="entry name" value="PROTEIN, PUTATIVE-RELATED"/>
    <property type="match status" value="1"/>
</dbReference>
<protein>
    <recommendedName>
        <fullName evidence="3">Reverse transcriptase zinc-binding domain-containing protein</fullName>
    </recommendedName>
</protein>
<gene>
    <name evidence="1" type="ORF">QJS10_CPB17g01321</name>
</gene>
<reference evidence="1" key="1">
    <citation type="journal article" date="2023" name="Nat. Commun.">
        <title>Diploid and tetraploid genomes of Acorus and the evolution of monocots.</title>
        <authorList>
            <person name="Ma L."/>
            <person name="Liu K.W."/>
            <person name="Li Z."/>
            <person name="Hsiao Y.Y."/>
            <person name="Qi Y."/>
            <person name="Fu T."/>
            <person name="Tang G.D."/>
            <person name="Zhang D."/>
            <person name="Sun W.H."/>
            <person name="Liu D.K."/>
            <person name="Li Y."/>
            <person name="Chen G.Z."/>
            <person name="Liu X.D."/>
            <person name="Liao X.Y."/>
            <person name="Jiang Y.T."/>
            <person name="Yu X."/>
            <person name="Hao Y."/>
            <person name="Huang J."/>
            <person name="Zhao X.W."/>
            <person name="Ke S."/>
            <person name="Chen Y.Y."/>
            <person name="Wu W.L."/>
            <person name="Hsu J.L."/>
            <person name="Lin Y.F."/>
            <person name="Huang M.D."/>
            <person name="Li C.Y."/>
            <person name="Huang L."/>
            <person name="Wang Z.W."/>
            <person name="Zhao X."/>
            <person name="Zhong W.Y."/>
            <person name="Peng D.H."/>
            <person name="Ahmad S."/>
            <person name="Lan S."/>
            <person name="Zhang J.S."/>
            <person name="Tsai W.C."/>
            <person name="Van de Peer Y."/>
            <person name="Liu Z.J."/>
        </authorList>
    </citation>
    <scope>NUCLEOTIDE SEQUENCE</scope>
    <source>
        <strain evidence="1">CP</strain>
    </source>
</reference>
<evidence type="ECO:0000313" key="2">
    <source>
        <dbReference type="Proteomes" id="UP001180020"/>
    </source>
</evidence>
<dbReference type="Proteomes" id="UP001180020">
    <property type="component" value="Unassembled WGS sequence"/>
</dbReference>
<dbReference type="EMBL" id="JAUJYO010000017">
    <property type="protein sequence ID" value="KAK1292928.1"/>
    <property type="molecule type" value="Genomic_DNA"/>
</dbReference>
<evidence type="ECO:0000313" key="1">
    <source>
        <dbReference type="EMBL" id="KAK1292928.1"/>
    </source>
</evidence>
<comment type="caution">
    <text evidence="1">The sequence shown here is derived from an EMBL/GenBank/DDBJ whole genome shotgun (WGS) entry which is preliminary data.</text>
</comment>
<dbReference type="PANTHER" id="PTHR36617:SF5">
    <property type="entry name" value="OS05G0421675 PROTEIN"/>
    <property type="match status" value="1"/>
</dbReference>
<sequence length="183" mass="21026">MPGLSRWGQGIFPRCTRWSSPIWRGILSLCPKFAESLGRRVANGESTAFWLDAWVDGSPLQLSFDRLFDVARDRDIRVRDCWVTDLGGGHWLIPFGRQLAGTECDDAERLALILQGKRLADFLADSPAWLPSGDGSFSVHWCYRWWRRNREPLPWAWMAKETWAPKVPLKVRVFFGSSLRTGF</sequence>
<evidence type="ECO:0008006" key="3">
    <source>
        <dbReference type="Google" id="ProtNLM"/>
    </source>
</evidence>
<accession>A0AAV9CYC8</accession>